<dbReference type="CDD" id="cd08474">
    <property type="entry name" value="PBP2_CrgA_like_5"/>
    <property type="match status" value="1"/>
</dbReference>
<dbReference type="PROSITE" id="PS50931">
    <property type="entry name" value="HTH_LYSR"/>
    <property type="match status" value="1"/>
</dbReference>
<protein>
    <submittedName>
        <fullName evidence="6">HTH-type transcriptional regulator PgrR</fullName>
    </submittedName>
</protein>
<keyword evidence="3" id="KW-0238">DNA-binding</keyword>
<dbReference type="Pfam" id="PF03466">
    <property type="entry name" value="LysR_substrate"/>
    <property type="match status" value="1"/>
</dbReference>
<feature type="domain" description="HTH lysR-type" evidence="5">
    <location>
        <begin position="46"/>
        <end position="102"/>
    </location>
</feature>
<evidence type="ECO:0000256" key="3">
    <source>
        <dbReference type="ARBA" id="ARBA00023125"/>
    </source>
</evidence>
<dbReference type="GO" id="GO:0003700">
    <property type="term" value="F:DNA-binding transcription factor activity"/>
    <property type="evidence" value="ECO:0007669"/>
    <property type="project" value="InterPro"/>
</dbReference>
<dbReference type="Gene3D" id="3.40.190.290">
    <property type="match status" value="1"/>
</dbReference>
<accession>A0A6P1PYS8</accession>
<keyword evidence="4" id="KW-0804">Transcription</keyword>
<organism evidence="6 7">
    <name type="scientific">Mixta intestinalis</name>
    <dbReference type="NCBI Taxonomy" id="1615494"/>
    <lineage>
        <taxon>Bacteria</taxon>
        <taxon>Pseudomonadati</taxon>
        <taxon>Pseudomonadota</taxon>
        <taxon>Gammaproteobacteria</taxon>
        <taxon>Enterobacterales</taxon>
        <taxon>Erwiniaceae</taxon>
        <taxon>Mixta</taxon>
    </lineage>
</organism>
<dbReference type="KEGG" id="mint:C7M51_01289"/>
<sequence length="341" mass="37864">MDGLVKKIQQWISPNRSKVYIISLSTHSGLNAAKGKLFCMQISRADVADLIYFMAIARHRSFSRAAIELGVSASALSHALKGLETRLGVRLLNRTTKSVTPTAAGEELVQSVLQPFDTIEGALESLNRYRDTPTGRIRINAAVEAANLLLAPVMPAFMDRYPDIEIDIVASNRMIDVTDAGFDAGIRYGGTVPEDMVARRLSADIRWVIAASPDYLERYGTPEHPDDLLHHRCISNRLGDDRIYRWELERDGETYQITVPGSVTVNQAETGLVAVLGGAGLMYFPEPLVAPYVKDGRLRLVLTEWSPLEAGFHIYYSSRRQLPTGLRLLIEFLQEARPLGL</sequence>
<dbReference type="FunFam" id="1.10.10.10:FF:000001">
    <property type="entry name" value="LysR family transcriptional regulator"/>
    <property type="match status" value="1"/>
</dbReference>
<dbReference type="Pfam" id="PF00126">
    <property type="entry name" value="HTH_1"/>
    <property type="match status" value="1"/>
</dbReference>
<dbReference type="InterPro" id="IPR036390">
    <property type="entry name" value="WH_DNA-bd_sf"/>
</dbReference>
<gene>
    <name evidence="6" type="primary">pgrR_4</name>
    <name evidence="6" type="ORF">C7M51_01289</name>
</gene>
<comment type="similarity">
    <text evidence="1">Belongs to the LysR transcriptional regulatory family.</text>
</comment>
<dbReference type="InterPro" id="IPR058163">
    <property type="entry name" value="LysR-type_TF_proteobact-type"/>
</dbReference>
<dbReference type="AlphaFoldDB" id="A0A6P1PYS8"/>
<dbReference type="InterPro" id="IPR000847">
    <property type="entry name" value="LysR_HTH_N"/>
</dbReference>
<evidence type="ECO:0000313" key="7">
    <source>
        <dbReference type="Proteomes" id="UP000464053"/>
    </source>
</evidence>
<name>A0A6P1PYS8_9GAMM</name>
<reference evidence="6 7" key="1">
    <citation type="submission" date="2018-03" db="EMBL/GenBank/DDBJ databases">
        <title>Pantoea intestinalis SRCM103226 isolated form the mealworm.</title>
        <authorList>
            <person name="Jeong D.-Y."/>
            <person name="Kim J.W."/>
        </authorList>
    </citation>
    <scope>NUCLEOTIDE SEQUENCE [LARGE SCALE GENOMIC DNA]</scope>
    <source>
        <strain evidence="6 7">SRCM103226</strain>
    </source>
</reference>
<dbReference type="EMBL" id="CP028271">
    <property type="protein sequence ID" value="QHM71007.1"/>
    <property type="molecule type" value="Genomic_DNA"/>
</dbReference>
<dbReference type="GO" id="GO:0043565">
    <property type="term" value="F:sequence-specific DNA binding"/>
    <property type="evidence" value="ECO:0007669"/>
    <property type="project" value="TreeGrafter"/>
</dbReference>
<dbReference type="GO" id="GO:0006351">
    <property type="term" value="P:DNA-templated transcription"/>
    <property type="evidence" value="ECO:0007669"/>
    <property type="project" value="TreeGrafter"/>
</dbReference>
<evidence type="ECO:0000259" key="5">
    <source>
        <dbReference type="PROSITE" id="PS50931"/>
    </source>
</evidence>
<keyword evidence="2" id="KW-0805">Transcription regulation</keyword>
<evidence type="ECO:0000256" key="4">
    <source>
        <dbReference type="ARBA" id="ARBA00023163"/>
    </source>
</evidence>
<keyword evidence="7" id="KW-1185">Reference proteome</keyword>
<dbReference type="InterPro" id="IPR005119">
    <property type="entry name" value="LysR_subst-bd"/>
</dbReference>
<dbReference type="Proteomes" id="UP000464053">
    <property type="component" value="Chromosome"/>
</dbReference>
<evidence type="ECO:0000256" key="1">
    <source>
        <dbReference type="ARBA" id="ARBA00009437"/>
    </source>
</evidence>
<evidence type="ECO:0000256" key="2">
    <source>
        <dbReference type="ARBA" id="ARBA00023015"/>
    </source>
</evidence>
<dbReference type="Gene3D" id="1.10.10.10">
    <property type="entry name" value="Winged helix-like DNA-binding domain superfamily/Winged helix DNA-binding domain"/>
    <property type="match status" value="1"/>
</dbReference>
<evidence type="ECO:0000313" key="6">
    <source>
        <dbReference type="EMBL" id="QHM71007.1"/>
    </source>
</evidence>
<dbReference type="SUPFAM" id="SSF46785">
    <property type="entry name" value="Winged helix' DNA-binding domain"/>
    <property type="match status" value="1"/>
</dbReference>
<dbReference type="PANTHER" id="PTHR30537:SF1">
    <property type="entry name" value="HTH-TYPE TRANSCRIPTIONAL REGULATOR PGRR"/>
    <property type="match status" value="1"/>
</dbReference>
<proteinExistence type="inferred from homology"/>
<dbReference type="SUPFAM" id="SSF53850">
    <property type="entry name" value="Periplasmic binding protein-like II"/>
    <property type="match status" value="1"/>
</dbReference>
<dbReference type="InterPro" id="IPR036388">
    <property type="entry name" value="WH-like_DNA-bd_sf"/>
</dbReference>
<dbReference type="PANTHER" id="PTHR30537">
    <property type="entry name" value="HTH-TYPE TRANSCRIPTIONAL REGULATOR"/>
    <property type="match status" value="1"/>
</dbReference>